<accession>A0A4E0PY14</accession>
<proteinExistence type="predicted"/>
<dbReference type="Gene3D" id="6.10.140.1580">
    <property type="match status" value="2"/>
</dbReference>
<dbReference type="InterPro" id="IPR029063">
    <property type="entry name" value="SAM-dependent_MTases_sf"/>
</dbReference>
<keyword evidence="2" id="KW-0489">Methyltransferase</keyword>
<feature type="domain" description="Methyltransferase" evidence="1">
    <location>
        <begin position="38"/>
        <end position="189"/>
    </location>
</feature>
<protein>
    <submittedName>
        <fullName evidence="2">SAM-dependent methyltransferase</fullName>
    </submittedName>
</protein>
<dbReference type="GO" id="GO:0032259">
    <property type="term" value="P:methylation"/>
    <property type="evidence" value="ECO:0007669"/>
    <property type="project" value="UniProtKB-KW"/>
</dbReference>
<dbReference type="SUPFAM" id="SSF53335">
    <property type="entry name" value="S-adenosyl-L-methionine-dependent methyltransferases"/>
    <property type="match status" value="1"/>
</dbReference>
<keyword evidence="2" id="KW-0808">Transferase</keyword>
<dbReference type="AlphaFoldDB" id="A0A4E0PY14"/>
<sequence>MASHDYVHGYSERESVRLSDQANTLEELLHSDTKYPAGSKVLEAGCGIGAQTIILSRNSPHAQITSIDISEESLDKARRFAAKEEVQNVQFRVESIFDLPFEDESFDHVFICFVLEHLNEPVKALASLRRVLKKGGTITVIEGDHGSCFTHPETGAGVKAWNSLVEVQAKLGGNSLIGRQVYPLLKRAGFTEITVSPRMVYSDSSRPQMEEGFVKRTIIPMVEGVRESAIEMEIIDAETFDRGIEDLHRTAEEFGTFNYMFFKGVGRK</sequence>
<evidence type="ECO:0000313" key="2">
    <source>
        <dbReference type="EMBL" id="TGC09730.1"/>
    </source>
</evidence>
<dbReference type="Gene3D" id="3.40.50.150">
    <property type="entry name" value="Vaccinia Virus protein VP39"/>
    <property type="match status" value="1"/>
</dbReference>
<keyword evidence="3" id="KW-1185">Reference proteome</keyword>
<evidence type="ECO:0000313" key="3">
    <source>
        <dbReference type="Proteomes" id="UP000297295"/>
    </source>
</evidence>
<dbReference type="InterPro" id="IPR050447">
    <property type="entry name" value="Erg6_SMT_methyltransf"/>
</dbReference>
<dbReference type="PANTHER" id="PTHR44068">
    <property type="entry name" value="ZGC:194242"/>
    <property type="match status" value="1"/>
</dbReference>
<dbReference type="InterPro" id="IPR025714">
    <property type="entry name" value="Methyltranfer_dom"/>
</dbReference>
<gene>
    <name evidence="2" type="ORF">CUN85_05045</name>
</gene>
<organism evidence="2 3">
    <name type="scientific">Methanolobus halotolerans</name>
    <dbReference type="NCBI Taxonomy" id="2052935"/>
    <lineage>
        <taxon>Archaea</taxon>
        <taxon>Methanobacteriati</taxon>
        <taxon>Methanobacteriota</taxon>
        <taxon>Stenosarchaea group</taxon>
        <taxon>Methanomicrobia</taxon>
        <taxon>Methanosarcinales</taxon>
        <taxon>Methanosarcinaceae</taxon>
        <taxon>Methanolobus</taxon>
    </lineage>
</organism>
<dbReference type="Proteomes" id="UP000297295">
    <property type="component" value="Unassembled WGS sequence"/>
</dbReference>
<dbReference type="CDD" id="cd02440">
    <property type="entry name" value="AdoMet_MTases"/>
    <property type="match status" value="1"/>
</dbReference>
<dbReference type="RefSeq" id="WP_135389246.1">
    <property type="nucleotide sequence ID" value="NZ_PGGK01000004.1"/>
</dbReference>
<dbReference type="Pfam" id="PF13847">
    <property type="entry name" value="Methyltransf_31"/>
    <property type="match status" value="1"/>
</dbReference>
<dbReference type="GO" id="GO:0008168">
    <property type="term" value="F:methyltransferase activity"/>
    <property type="evidence" value="ECO:0007669"/>
    <property type="project" value="UniProtKB-KW"/>
</dbReference>
<comment type="caution">
    <text evidence="2">The sequence shown here is derived from an EMBL/GenBank/DDBJ whole genome shotgun (WGS) entry which is preliminary data.</text>
</comment>
<evidence type="ECO:0000259" key="1">
    <source>
        <dbReference type="Pfam" id="PF13847"/>
    </source>
</evidence>
<reference evidence="2 3" key="1">
    <citation type="submission" date="2017-11" db="EMBL/GenBank/DDBJ databases">
        <title>Isolation and Characterization of Methanogenic Archaea from Saline Meromictic Lake at Siberia.</title>
        <authorList>
            <person name="Shen Y."/>
            <person name="Huang H.-H."/>
            <person name="Lai M.-C."/>
            <person name="Chen S.-C."/>
        </authorList>
    </citation>
    <scope>NUCLEOTIDE SEQUENCE [LARGE SCALE GENOMIC DNA]</scope>
    <source>
        <strain evidence="2 3">SY-01</strain>
    </source>
</reference>
<dbReference type="EMBL" id="PGGK01000004">
    <property type="protein sequence ID" value="TGC09730.1"/>
    <property type="molecule type" value="Genomic_DNA"/>
</dbReference>
<dbReference type="PANTHER" id="PTHR44068:SF11">
    <property type="entry name" value="GERANYL DIPHOSPHATE 2-C-METHYLTRANSFERASE"/>
    <property type="match status" value="1"/>
</dbReference>
<name>A0A4E0PY14_9EURY</name>
<dbReference type="OrthoDB" id="147504at2157"/>